<proteinExistence type="predicted"/>
<keyword evidence="1" id="KW-0732">Signal</keyword>
<sequence>MQDVIFWSSQTIAKVLTYHLRLLSINQCLLNFVSFTNTFEYYQCLGIAAALKCHVCNSKEDSRCLDPMDENNGLPLMNCTSDEQQRAQTRKAIEEISALMTKLGQTQSMSFSTKKVSQLWEDEKFPMVCQKLELEVEGNLVIGRGCSAPRMENFDPCYAVKLITSKDIVLKSCSLCDTDGCNAGFHVTAGLLPGFLALILTTYVVT</sequence>
<keyword evidence="2" id="KW-0325">Glycoprotein</keyword>
<evidence type="ECO:0008006" key="6">
    <source>
        <dbReference type="Google" id="ProtNLM"/>
    </source>
</evidence>
<evidence type="ECO:0000256" key="1">
    <source>
        <dbReference type="ARBA" id="ARBA00022729"/>
    </source>
</evidence>
<keyword evidence="3" id="KW-0472">Membrane</keyword>
<name>A0AAN8S2L3_POLSC</name>
<dbReference type="GO" id="GO:0032222">
    <property type="term" value="P:regulation of synaptic transmission, cholinergic"/>
    <property type="evidence" value="ECO:0007669"/>
    <property type="project" value="InterPro"/>
</dbReference>
<comment type="caution">
    <text evidence="4">The sequence shown here is derived from an EMBL/GenBank/DDBJ whole genome shotgun (WGS) entry which is preliminary data.</text>
</comment>
<protein>
    <recommendedName>
        <fullName evidence="6">Protein quiver</fullName>
    </recommendedName>
</protein>
<organism evidence="4 5">
    <name type="scientific">Polyplax serrata</name>
    <name type="common">Common mouse louse</name>
    <dbReference type="NCBI Taxonomy" id="468196"/>
    <lineage>
        <taxon>Eukaryota</taxon>
        <taxon>Metazoa</taxon>
        <taxon>Ecdysozoa</taxon>
        <taxon>Arthropoda</taxon>
        <taxon>Hexapoda</taxon>
        <taxon>Insecta</taxon>
        <taxon>Pterygota</taxon>
        <taxon>Neoptera</taxon>
        <taxon>Paraneoptera</taxon>
        <taxon>Psocodea</taxon>
        <taxon>Troctomorpha</taxon>
        <taxon>Phthiraptera</taxon>
        <taxon>Anoplura</taxon>
        <taxon>Polyplacidae</taxon>
        <taxon>Polyplax</taxon>
    </lineage>
</organism>
<dbReference type="Proteomes" id="UP001372834">
    <property type="component" value="Unassembled WGS sequence"/>
</dbReference>
<evidence type="ECO:0000256" key="3">
    <source>
        <dbReference type="SAM" id="Phobius"/>
    </source>
</evidence>
<evidence type="ECO:0000313" key="5">
    <source>
        <dbReference type="Proteomes" id="UP001372834"/>
    </source>
</evidence>
<evidence type="ECO:0000313" key="4">
    <source>
        <dbReference type="EMBL" id="KAK6628505.1"/>
    </source>
</evidence>
<keyword evidence="3" id="KW-1133">Transmembrane helix</keyword>
<dbReference type="Pfam" id="PF17064">
    <property type="entry name" value="QVR"/>
    <property type="match status" value="1"/>
</dbReference>
<gene>
    <name evidence="4" type="ORF">RUM43_002320</name>
</gene>
<keyword evidence="3" id="KW-0812">Transmembrane</keyword>
<reference evidence="4 5" key="1">
    <citation type="submission" date="2023-10" db="EMBL/GenBank/DDBJ databases">
        <title>Genomes of two closely related lineages of the louse Polyplax serrata with different host specificities.</title>
        <authorList>
            <person name="Martinu J."/>
            <person name="Tarabai H."/>
            <person name="Stefka J."/>
            <person name="Hypsa V."/>
        </authorList>
    </citation>
    <scope>NUCLEOTIDE SEQUENCE [LARGE SCALE GENOMIC DNA]</scope>
    <source>
        <strain evidence="4">HR10_N</strain>
    </source>
</reference>
<dbReference type="GO" id="GO:0030431">
    <property type="term" value="P:sleep"/>
    <property type="evidence" value="ECO:0007669"/>
    <property type="project" value="InterPro"/>
</dbReference>
<evidence type="ECO:0000256" key="2">
    <source>
        <dbReference type="ARBA" id="ARBA00023180"/>
    </source>
</evidence>
<dbReference type="EMBL" id="JAWJWE010000036">
    <property type="protein sequence ID" value="KAK6628505.1"/>
    <property type="molecule type" value="Genomic_DNA"/>
</dbReference>
<feature type="transmembrane region" description="Helical" evidence="3">
    <location>
        <begin position="183"/>
        <end position="205"/>
    </location>
</feature>
<accession>A0AAN8S2L3</accession>
<dbReference type="InterPro" id="IPR031424">
    <property type="entry name" value="QVR-like"/>
</dbReference>
<dbReference type="AlphaFoldDB" id="A0AAN8S2L3"/>